<comment type="caution">
    <text evidence="2">The sequence shown here is derived from an EMBL/GenBank/DDBJ whole genome shotgun (WGS) entry which is preliminary data.</text>
</comment>
<name>A0ABP9P346_9BACT</name>
<feature type="signal peptide" evidence="1">
    <location>
        <begin position="1"/>
        <end position="21"/>
    </location>
</feature>
<gene>
    <name evidence="2" type="ORF">GCM10023213_12570</name>
</gene>
<keyword evidence="1" id="KW-0732">Signal</keyword>
<dbReference type="Proteomes" id="UP001499852">
    <property type="component" value="Unassembled WGS sequence"/>
</dbReference>
<evidence type="ECO:0000256" key="1">
    <source>
        <dbReference type="SAM" id="SignalP"/>
    </source>
</evidence>
<accession>A0ABP9P346</accession>
<evidence type="ECO:0000313" key="3">
    <source>
        <dbReference type="Proteomes" id="UP001499852"/>
    </source>
</evidence>
<keyword evidence="3" id="KW-1185">Reference proteome</keyword>
<organism evidence="2 3">
    <name type="scientific">Prosthecobacter algae</name>
    <dbReference type="NCBI Taxonomy" id="1144682"/>
    <lineage>
        <taxon>Bacteria</taxon>
        <taxon>Pseudomonadati</taxon>
        <taxon>Verrucomicrobiota</taxon>
        <taxon>Verrucomicrobiia</taxon>
        <taxon>Verrucomicrobiales</taxon>
        <taxon>Verrucomicrobiaceae</taxon>
        <taxon>Prosthecobacter</taxon>
    </lineage>
</organism>
<reference evidence="3" key="1">
    <citation type="journal article" date="2019" name="Int. J. Syst. Evol. Microbiol.">
        <title>The Global Catalogue of Microorganisms (GCM) 10K type strain sequencing project: providing services to taxonomists for standard genome sequencing and annotation.</title>
        <authorList>
            <consortium name="The Broad Institute Genomics Platform"/>
            <consortium name="The Broad Institute Genome Sequencing Center for Infectious Disease"/>
            <person name="Wu L."/>
            <person name="Ma J."/>
        </authorList>
    </citation>
    <scope>NUCLEOTIDE SEQUENCE [LARGE SCALE GENOMIC DNA]</scope>
    <source>
        <strain evidence="3">JCM 18053</strain>
    </source>
</reference>
<evidence type="ECO:0008006" key="4">
    <source>
        <dbReference type="Google" id="ProtNLM"/>
    </source>
</evidence>
<dbReference type="EMBL" id="BAABIA010000002">
    <property type="protein sequence ID" value="GAA5136840.1"/>
    <property type="molecule type" value="Genomic_DNA"/>
</dbReference>
<dbReference type="RefSeq" id="WP_345735515.1">
    <property type="nucleotide sequence ID" value="NZ_BAABIA010000002.1"/>
</dbReference>
<feature type="chain" id="PRO_5045157298" description="DUF306 domain-containing protein" evidence="1">
    <location>
        <begin position="22"/>
        <end position="125"/>
    </location>
</feature>
<sequence>MPAQIYLLAWLLVASPQLGLAADVNVTPRLAHVICHNGKPGSSGHCRMGLGTSGKLTCGIVGKVSEITWKFVGQRQGKDVYNFTRRFPIESESVATQTKQVEFAGERVVLFEDKDQVIAVQSPKP</sequence>
<evidence type="ECO:0000313" key="2">
    <source>
        <dbReference type="EMBL" id="GAA5136840.1"/>
    </source>
</evidence>
<proteinExistence type="predicted"/>
<protein>
    <recommendedName>
        <fullName evidence="4">DUF306 domain-containing protein</fullName>
    </recommendedName>
</protein>